<organism evidence="2 3">
    <name type="scientific">Sphaerisporangium aureirubrum</name>
    <dbReference type="NCBI Taxonomy" id="1544736"/>
    <lineage>
        <taxon>Bacteria</taxon>
        <taxon>Bacillati</taxon>
        <taxon>Actinomycetota</taxon>
        <taxon>Actinomycetes</taxon>
        <taxon>Streptosporangiales</taxon>
        <taxon>Streptosporangiaceae</taxon>
        <taxon>Sphaerisporangium</taxon>
    </lineage>
</organism>
<dbReference type="Proteomes" id="UP001596137">
    <property type="component" value="Unassembled WGS sequence"/>
</dbReference>
<dbReference type="InterPro" id="IPR007278">
    <property type="entry name" value="DUF397"/>
</dbReference>
<evidence type="ECO:0000313" key="2">
    <source>
        <dbReference type="EMBL" id="MFC6081855.1"/>
    </source>
</evidence>
<comment type="caution">
    <text evidence="2">The sequence shown here is derived from an EMBL/GenBank/DDBJ whole genome shotgun (WGS) entry which is preliminary data.</text>
</comment>
<name>A0ABW1NES6_9ACTN</name>
<evidence type="ECO:0000313" key="3">
    <source>
        <dbReference type="Proteomes" id="UP001596137"/>
    </source>
</evidence>
<dbReference type="RefSeq" id="WP_380750659.1">
    <property type="nucleotide sequence ID" value="NZ_JBHSRF010000012.1"/>
</dbReference>
<keyword evidence="3" id="KW-1185">Reference proteome</keyword>
<protein>
    <submittedName>
        <fullName evidence="2">DUF397 domain-containing protein</fullName>
    </submittedName>
</protein>
<accession>A0ABW1NES6</accession>
<proteinExistence type="predicted"/>
<gene>
    <name evidence="2" type="ORF">ACFP1K_11865</name>
</gene>
<dbReference type="EMBL" id="JBHSRF010000012">
    <property type="protein sequence ID" value="MFC6081855.1"/>
    <property type="molecule type" value="Genomic_DNA"/>
</dbReference>
<dbReference type="Pfam" id="PF04149">
    <property type="entry name" value="DUF397"/>
    <property type="match status" value="1"/>
</dbReference>
<sequence>MERDERCLDLPDSEWRRSSWSGVEGGNCVEVTSKPTGVAGVRDSKSPARRAVAVSAHGWSSFLEWLKAEGARL</sequence>
<evidence type="ECO:0000259" key="1">
    <source>
        <dbReference type="Pfam" id="PF04149"/>
    </source>
</evidence>
<reference evidence="3" key="1">
    <citation type="journal article" date="2019" name="Int. J. Syst. Evol. Microbiol.">
        <title>The Global Catalogue of Microorganisms (GCM) 10K type strain sequencing project: providing services to taxonomists for standard genome sequencing and annotation.</title>
        <authorList>
            <consortium name="The Broad Institute Genomics Platform"/>
            <consortium name="The Broad Institute Genome Sequencing Center for Infectious Disease"/>
            <person name="Wu L."/>
            <person name="Ma J."/>
        </authorList>
    </citation>
    <scope>NUCLEOTIDE SEQUENCE [LARGE SCALE GENOMIC DNA]</scope>
    <source>
        <strain evidence="3">JCM 30346</strain>
    </source>
</reference>
<feature type="domain" description="DUF397" evidence="1">
    <location>
        <begin position="14"/>
        <end position="67"/>
    </location>
</feature>